<dbReference type="Proteomes" id="UP000242222">
    <property type="component" value="Unassembled WGS sequence"/>
</dbReference>
<keyword evidence="7" id="KW-0449">Lipoprotein</keyword>
<dbReference type="GO" id="GO:0015031">
    <property type="term" value="P:protein transport"/>
    <property type="evidence" value="ECO:0007669"/>
    <property type="project" value="UniProtKB-KW"/>
</dbReference>
<keyword evidence="2" id="KW-0813">Transport</keyword>
<dbReference type="PROSITE" id="PS51257">
    <property type="entry name" value="PROKAR_LIPOPROTEIN"/>
    <property type="match status" value="1"/>
</dbReference>
<dbReference type="InterPro" id="IPR011220">
    <property type="entry name" value="UCP028205"/>
</dbReference>
<dbReference type="AlphaFoldDB" id="A0A1I4XFH1"/>
<protein>
    <submittedName>
        <fullName evidence="7">Outer membrane lipoprotein-sorting protein</fullName>
    </submittedName>
</protein>
<dbReference type="Pfam" id="PF17131">
    <property type="entry name" value="LolA_like"/>
    <property type="match status" value="1"/>
</dbReference>
<organism evidence="7 8">
    <name type="scientific">Izhakiella capsodis</name>
    <dbReference type="NCBI Taxonomy" id="1367852"/>
    <lineage>
        <taxon>Bacteria</taxon>
        <taxon>Pseudomonadati</taxon>
        <taxon>Pseudomonadota</taxon>
        <taxon>Gammaproteobacteria</taxon>
        <taxon>Enterobacterales</taxon>
        <taxon>Erwiniaceae</taxon>
        <taxon>Izhakiella</taxon>
    </lineage>
</organism>
<comment type="subunit">
    <text evidence="1">Monomer.</text>
</comment>
<name>A0A1I4XFH1_9GAMM</name>
<sequence length="262" mass="30413">MKYLLIATLFSFFLSCPMRAYSSPADEKALEIIRRADEVRSPNKPFRYTVTINEYKAGSDQSENKQVLDISMRFIKPEGDSKADARSLARFIYPPRDRGKVLLSDGYALWFYTPELRHPIPVSPQQRLVGQISNGDVIVTNFEYAYHATLQGEVPCGDTICYKLELTRRSPEATWPKVLYYVEKEGENRPYKADYYSLDDQLFKEVSYEDFHQVLGKMRPTKILVQDTRHGKRYSVMEYSDIRLESLPVSSFTREAIQRGTR</sequence>
<gene>
    <name evidence="7" type="ORF">SAMN05216516_10480</name>
</gene>
<keyword evidence="3 5" id="KW-0732">Signal</keyword>
<feature type="domain" description="Uncharacterized protein TP-0789" evidence="6">
    <location>
        <begin position="84"/>
        <end position="259"/>
    </location>
</feature>
<dbReference type="Gene3D" id="2.50.20.10">
    <property type="entry name" value="Lipoprotein localisation LolA/LolB/LppX"/>
    <property type="match status" value="1"/>
</dbReference>
<dbReference type="PIRSF" id="PIRSF028205">
    <property type="entry name" value="UCP028205"/>
    <property type="match status" value="1"/>
</dbReference>
<proteinExistence type="predicted"/>
<evidence type="ECO:0000313" key="7">
    <source>
        <dbReference type="EMBL" id="SFN24029.1"/>
    </source>
</evidence>
<reference evidence="8" key="1">
    <citation type="submission" date="2016-10" db="EMBL/GenBank/DDBJ databases">
        <authorList>
            <person name="Varghese N."/>
            <person name="Submissions S."/>
        </authorList>
    </citation>
    <scope>NUCLEOTIDE SEQUENCE [LARGE SCALE GENOMIC DNA]</scope>
    <source>
        <strain evidence="8">N6PO6</strain>
    </source>
</reference>
<dbReference type="EMBL" id="FOVC01000004">
    <property type="protein sequence ID" value="SFN24029.1"/>
    <property type="molecule type" value="Genomic_DNA"/>
</dbReference>
<dbReference type="STRING" id="1367852.SAMN05216516_10480"/>
<evidence type="ECO:0000256" key="2">
    <source>
        <dbReference type="ARBA" id="ARBA00022448"/>
    </source>
</evidence>
<dbReference type="OrthoDB" id="368800at2"/>
<dbReference type="SUPFAM" id="SSF89392">
    <property type="entry name" value="Prokaryotic lipoproteins and lipoprotein localization factors"/>
    <property type="match status" value="1"/>
</dbReference>
<evidence type="ECO:0000313" key="8">
    <source>
        <dbReference type="Proteomes" id="UP000242222"/>
    </source>
</evidence>
<evidence type="ECO:0000256" key="3">
    <source>
        <dbReference type="ARBA" id="ARBA00022729"/>
    </source>
</evidence>
<evidence type="ECO:0000256" key="1">
    <source>
        <dbReference type="ARBA" id="ARBA00011245"/>
    </source>
</evidence>
<keyword evidence="8" id="KW-1185">Reference proteome</keyword>
<dbReference type="InterPro" id="IPR033399">
    <property type="entry name" value="TP_0789-like"/>
</dbReference>
<accession>A0A1I4XFH1</accession>
<dbReference type="InterPro" id="IPR029046">
    <property type="entry name" value="LolA/LolB/LppX"/>
</dbReference>
<feature type="chain" id="PRO_5017303671" evidence="5">
    <location>
        <begin position="21"/>
        <end position="262"/>
    </location>
</feature>
<feature type="signal peptide" evidence="5">
    <location>
        <begin position="1"/>
        <end position="20"/>
    </location>
</feature>
<evidence type="ECO:0000256" key="5">
    <source>
        <dbReference type="SAM" id="SignalP"/>
    </source>
</evidence>
<dbReference type="CDD" id="cd16329">
    <property type="entry name" value="LolA_like"/>
    <property type="match status" value="1"/>
</dbReference>
<evidence type="ECO:0000256" key="4">
    <source>
        <dbReference type="ARBA" id="ARBA00022927"/>
    </source>
</evidence>
<keyword evidence="4" id="KW-0653">Protein transport</keyword>
<evidence type="ECO:0000259" key="6">
    <source>
        <dbReference type="Pfam" id="PF17131"/>
    </source>
</evidence>